<dbReference type="AlphaFoldDB" id="A0AAD8HFK4"/>
<name>A0AAD8HFK4_9APIA</name>
<dbReference type="Proteomes" id="UP001237642">
    <property type="component" value="Unassembled WGS sequence"/>
</dbReference>
<evidence type="ECO:0000313" key="2">
    <source>
        <dbReference type="Proteomes" id="UP001237642"/>
    </source>
</evidence>
<comment type="caution">
    <text evidence="1">The sequence shown here is derived from an EMBL/GenBank/DDBJ whole genome shotgun (WGS) entry which is preliminary data.</text>
</comment>
<keyword evidence="2" id="KW-1185">Reference proteome</keyword>
<organism evidence="1 2">
    <name type="scientific">Heracleum sosnowskyi</name>
    <dbReference type="NCBI Taxonomy" id="360622"/>
    <lineage>
        <taxon>Eukaryota</taxon>
        <taxon>Viridiplantae</taxon>
        <taxon>Streptophyta</taxon>
        <taxon>Embryophyta</taxon>
        <taxon>Tracheophyta</taxon>
        <taxon>Spermatophyta</taxon>
        <taxon>Magnoliopsida</taxon>
        <taxon>eudicotyledons</taxon>
        <taxon>Gunneridae</taxon>
        <taxon>Pentapetalae</taxon>
        <taxon>asterids</taxon>
        <taxon>campanulids</taxon>
        <taxon>Apiales</taxon>
        <taxon>Apiaceae</taxon>
        <taxon>Apioideae</taxon>
        <taxon>apioid superclade</taxon>
        <taxon>Tordylieae</taxon>
        <taxon>Tordyliinae</taxon>
        <taxon>Heracleum</taxon>
    </lineage>
</organism>
<reference evidence="1" key="1">
    <citation type="submission" date="2023-02" db="EMBL/GenBank/DDBJ databases">
        <title>Genome of toxic invasive species Heracleum sosnowskyi carries increased number of genes despite the absence of recent whole-genome duplications.</title>
        <authorList>
            <person name="Schelkunov M."/>
            <person name="Shtratnikova V."/>
            <person name="Makarenko M."/>
            <person name="Klepikova A."/>
            <person name="Omelchenko D."/>
            <person name="Novikova G."/>
            <person name="Obukhova E."/>
            <person name="Bogdanov V."/>
            <person name="Penin A."/>
            <person name="Logacheva M."/>
        </authorList>
    </citation>
    <scope>NUCLEOTIDE SEQUENCE</scope>
    <source>
        <strain evidence="1">Hsosn_3</strain>
        <tissue evidence="1">Leaf</tissue>
    </source>
</reference>
<reference evidence="1" key="2">
    <citation type="submission" date="2023-05" db="EMBL/GenBank/DDBJ databases">
        <authorList>
            <person name="Schelkunov M.I."/>
        </authorList>
    </citation>
    <scope>NUCLEOTIDE SEQUENCE</scope>
    <source>
        <strain evidence="1">Hsosn_3</strain>
        <tissue evidence="1">Leaf</tissue>
    </source>
</reference>
<proteinExistence type="predicted"/>
<accession>A0AAD8HFK4</accession>
<gene>
    <name evidence="1" type="ORF">POM88_040836</name>
</gene>
<protein>
    <submittedName>
        <fullName evidence="1">Uncharacterized protein</fullName>
    </submittedName>
</protein>
<dbReference type="EMBL" id="JAUIZM010000009">
    <property type="protein sequence ID" value="KAK1365275.1"/>
    <property type="molecule type" value="Genomic_DNA"/>
</dbReference>
<sequence length="215" mass="24337">MIEYLFKPSPNGEDDDGIIRDLRYRISILQLTDYQHLCEENILKFMVIVAQKNRHTKLFQAGGVPENVPPGLHFLTHLHMLNLLWGLCAQLEANGQPVAEKTAKKVLQGIGYGVAVGRKGASVVDVEAVRRNNPLRKYSKGLYSILSARSKVACGLVNRPKDGLITNIYATDVDDELAAVEYVYDIYKFYKLTEVTIYNSLHPEFFFLYKACCTY</sequence>
<evidence type="ECO:0000313" key="1">
    <source>
        <dbReference type="EMBL" id="KAK1365275.1"/>
    </source>
</evidence>